<dbReference type="EMBL" id="GL437663">
    <property type="protein sequence ID" value="EFN70176.1"/>
    <property type="molecule type" value="Genomic_DNA"/>
</dbReference>
<name>E2A8U7_CAMFO</name>
<evidence type="ECO:0000313" key="1">
    <source>
        <dbReference type="EMBL" id="EFN70176.1"/>
    </source>
</evidence>
<accession>E2A8U7</accession>
<protein>
    <submittedName>
        <fullName evidence="1">Uncharacterized protein</fullName>
    </submittedName>
</protein>
<evidence type="ECO:0000313" key="2">
    <source>
        <dbReference type="Proteomes" id="UP000000311"/>
    </source>
</evidence>
<keyword evidence="2" id="KW-1185">Reference proteome</keyword>
<dbReference type="Proteomes" id="UP000000311">
    <property type="component" value="Unassembled WGS sequence"/>
</dbReference>
<proteinExistence type="predicted"/>
<reference evidence="1 2" key="1">
    <citation type="journal article" date="2010" name="Science">
        <title>Genomic comparison of the ants Camponotus floridanus and Harpegnathos saltator.</title>
        <authorList>
            <person name="Bonasio R."/>
            <person name="Zhang G."/>
            <person name="Ye C."/>
            <person name="Mutti N.S."/>
            <person name="Fang X."/>
            <person name="Qin N."/>
            <person name="Donahue G."/>
            <person name="Yang P."/>
            <person name="Li Q."/>
            <person name="Li C."/>
            <person name="Zhang P."/>
            <person name="Huang Z."/>
            <person name="Berger S.L."/>
            <person name="Reinberg D."/>
            <person name="Wang J."/>
            <person name="Liebig J."/>
        </authorList>
    </citation>
    <scope>NUCLEOTIDE SEQUENCE [LARGE SCALE GENOMIC DNA]</scope>
    <source>
        <strain evidence="2">C129</strain>
    </source>
</reference>
<organism evidence="2">
    <name type="scientific">Camponotus floridanus</name>
    <name type="common">Florida carpenter ant</name>
    <dbReference type="NCBI Taxonomy" id="104421"/>
    <lineage>
        <taxon>Eukaryota</taxon>
        <taxon>Metazoa</taxon>
        <taxon>Ecdysozoa</taxon>
        <taxon>Arthropoda</taxon>
        <taxon>Hexapoda</taxon>
        <taxon>Insecta</taxon>
        <taxon>Pterygota</taxon>
        <taxon>Neoptera</taxon>
        <taxon>Endopterygota</taxon>
        <taxon>Hymenoptera</taxon>
        <taxon>Apocrita</taxon>
        <taxon>Aculeata</taxon>
        <taxon>Formicoidea</taxon>
        <taxon>Formicidae</taxon>
        <taxon>Formicinae</taxon>
        <taxon>Camponotus</taxon>
    </lineage>
</organism>
<gene>
    <name evidence="1" type="ORF">EAG_01493</name>
</gene>
<dbReference type="AlphaFoldDB" id="E2A8U7"/>
<dbReference type="InParanoid" id="E2A8U7"/>
<sequence>MIPNTSRTEMKTFGRISHWLSYSLLSEISNDCYRASIVPGFCNFAVCKKDTREILQYRTDYECHKELQTQCIWGSPAHTCAIDKNRPNENLEGGLKTIYSMSEMKKGLTKDRLASCLLWSNCISVKEREGYKICPSFIEARLVIQKNLTPKFSISDIEDSPGYRINVKIIAHTYISNAPKVFHRYFLLRLHIQNILKASEIEIRRQSACECFFVKIARYTEHVTGIFWKFSFRSDTLYVTRHMSEHNVENSRVPSQRTLGTILREIFSVKRGDEEEIEEEPPREEERMSSVYIVMKIDNFPKYFKEQRPLNATKKPIVG</sequence>